<reference evidence="12" key="1">
    <citation type="submission" date="2025-08" db="UniProtKB">
        <authorList>
            <consortium name="Ensembl"/>
        </authorList>
    </citation>
    <scope>IDENTIFICATION</scope>
</reference>
<keyword evidence="7" id="KW-0234">DNA repair</keyword>
<comment type="subcellular location">
    <subcellularLocation>
        <location evidence="1">Nucleus</location>
    </subcellularLocation>
</comment>
<dbReference type="AlphaFoldDB" id="A0A7N8XXN3"/>
<evidence type="ECO:0000256" key="7">
    <source>
        <dbReference type="ARBA" id="ARBA00023204"/>
    </source>
</evidence>
<dbReference type="InterPro" id="IPR036142">
    <property type="entry name" value="ENT_dom-like_sf"/>
</dbReference>
<feature type="region of interest" description="Disordered" evidence="10">
    <location>
        <begin position="796"/>
        <end position="823"/>
    </location>
</feature>
<protein>
    <recommendedName>
        <fullName evidence="9">BRCA2-interacting transcriptional repressor EMSY</fullName>
    </recommendedName>
</protein>
<keyword evidence="6" id="KW-0804">Transcription</keyword>
<keyword evidence="4" id="KW-0156">Chromatin regulator</keyword>
<dbReference type="GeneTree" id="ENSGT00390000009554"/>
<evidence type="ECO:0000313" key="12">
    <source>
        <dbReference type="Ensembl" id="ENSMAMP00000055236.1"/>
    </source>
</evidence>
<dbReference type="FunFam" id="1.10.1240.40:FF:000001">
    <property type="entry name" value="BRCA2-interacting transcriptional repressor EMSY isoform X1"/>
    <property type="match status" value="1"/>
</dbReference>
<dbReference type="SMART" id="SM01191">
    <property type="entry name" value="ENT"/>
    <property type="match status" value="1"/>
</dbReference>
<evidence type="ECO:0000313" key="13">
    <source>
        <dbReference type="Proteomes" id="UP000261640"/>
    </source>
</evidence>
<feature type="compositionally biased region" description="Low complexity" evidence="10">
    <location>
        <begin position="156"/>
        <end position="170"/>
    </location>
</feature>
<dbReference type="GO" id="GO:0005654">
    <property type="term" value="C:nucleoplasm"/>
    <property type="evidence" value="ECO:0007669"/>
    <property type="project" value="TreeGrafter"/>
</dbReference>
<keyword evidence="2" id="KW-0678">Repressor</keyword>
<evidence type="ECO:0000256" key="9">
    <source>
        <dbReference type="ARBA" id="ARBA00073247"/>
    </source>
</evidence>
<evidence type="ECO:0000256" key="2">
    <source>
        <dbReference type="ARBA" id="ARBA00022491"/>
    </source>
</evidence>
<keyword evidence="8" id="KW-0539">Nucleus</keyword>
<dbReference type="Ensembl" id="ENSMAMT00000045544.1">
    <property type="protein sequence ID" value="ENSMAMP00000055236.1"/>
    <property type="gene ID" value="ENSMAMG00000001261.2"/>
</dbReference>
<dbReference type="SUPFAM" id="SSF158639">
    <property type="entry name" value="ENT-like"/>
    <property type="match status" value="1"/>
</dbReference>
<dbReference type="PANTHER" id="PTHR16500">
    <property type="entry name" value="BRCA2-INTERACTING TRANSCRIPTIONAL REPRESSOR EMSY"/>
    <property type="match status" value="1"/>
</dbReference>
<dbReference type="Gene3D" id="1.10.1240.40">
    <property type="entry name" value="ENT domain"/>
    <property type="match status" value="1"/>
</dbReference>
<organism evidence="12 13">
    <name type="scientific">Mastacembelus armatus</name>
    <name type="common">zig-zag eel</name>
    <dbReference type="NCBI Taxonomy" id="205130"/>
    <lineage>
        <taxon>Eukaryota</taxon>
        <taxon>Metazoa</taxon>
        <taxon>Chordata</taxon>
        <taxon>Craniata</taxon>
        <taxon>Vertebrata</taxon>
        <taxon>Euteleostomi</taxon>
        <taxon>Actinopterygii</taxon>
        <taxon>Neopterygii</taxon>
        <taxon>Teleostei</taxon>
        <taxon>Neoteleostei</taxon>
        <taxon>Acanthomorphata</taxon>
        <taxon>Anabantaria</taxon>
        <taxon>Synbranchiformes</taxon>
        <taxon>Mastacembelidae</taxon>
        <taxon>Mastacembelus</taxon>
    </lineage>
</organism>
<keyword evidence="13" id="KW-1185">Reference proteome</keyword>
<keyword evidence="3" id="KW-0227">DNA damage</keyword>
<accession>A0A7N8XXN3</accession>
<evidence type="ECO:0000256" key="8">
    <source>
        <dbReference type="ARBA" id="ARBA00023242"/>
    </source>
</evidence>
<feature type="region of interest" description="Disordered" evidence="10">
    <location>
        <begin position="193"/>
        <end position="220"/>
    </location>
</feature>
<evidence type="ECO:0000256" key="1">
    <source>
        <dbReference type="ARBA" id="ARBA00004123"/>
    </source>
</evidence>
<reference evidence="12" key="2">
    <citation type="submission" date="2025-09" db="UniProtKB">
        <authorList>
            <consortium name="Ensembl"/>
        </authorList>
    </citation>
    <scope>IDENTIFICATION</scope>
</reference>
<dbReference type="PROSITE" id="PS51138">
    <property type="entry name" value="ENT"/>
    <property type="match status" value="1"/>
</dbReference>
<dbReference type="Pfam" id="PF03735">
    <property type="entry name" value="ENT"/>
    <property type="match status" value="1"/>
</dbReference>
<dbReference type="GO" id="GO:0006355">
    <property type="term" value="P:regulation of DNA-templated transcription"/>
    <property type="evidence" value="ECO:0007669"/>
    <property type="project" value="InterPro"/>
</dbReference>
<name>A0A7N8XXN3_9TELE</name>
<feature type="region of interest" description="Disordered" evidence="10">
    <location>
        <begin position="677"/>
        <end position="735"/>
    </location>
</feature>
<dbReference type="GO" id="GO:0006281">
    <property type="term" value="P:DNA repair"/>
    <property type="evidence" value="ECO:0007669"/>
    <property type="project" value="UniProtKB-KW"/>
</dbReference>
<evidence type="ECO:0000256" key="6">
    <source>
        <dbReference type="ARBA" id="ARBA00023163"/>
    </source>
</evidence>
<feature type="compositionally biased region" description="Polar residues" evidence="10">
    <location>
        <begin position="677"/>
        <end position="688"/>
    </location>
</feature>
<dbReference type="GO" id="GO:0006325">
    <property type="term" value="P:chromatin organization"/>
    <property type="evidence" value="ECO:0007669"/>
    <property type="project" value="UniProtKB-KW"/>
</dbReference>
<feature type="region of interest" description="Disordered" evidence="10">
    <location>
        <begin position="391"/>
        <end position="430"/>
    </location>
</feature>
<feature type="domain" description="ENT" evidence="11">
    <location>
        <begin position="16"/>
        <end position="100"/>
    </location>
</feature>
<feature type="compositionally biased region" description="Acidic residues" evidence="10">
    <location>
        <begin position="996"/>
        <end position="1010"/>
    </location>
</feature>
<evidence type="ECO:0000256" key="10">
    <source>
        <dbReference type="SAM" id="MobiDB-lite"/>
    </source>
</evidence>
<dbReference type="InterPro" id="IPR033482">
    <property type="entry name" value="EMSY"/>
</dbReference>
<evidence type="ECO:0000256" key="3">
    <source>
        <dbReference type="ARBA" id="ARBA00022763"/>
    </source>
</evidence>
<evidence type="ECO:0000259" key="11">
    <source>
        <dbReference type="PROSITE" id="PS51138"/>
    </source>
</evidence>
<feature type="region of interest" description="Disordered" evidence="10">
    <location>
        <begin position="960"/>
        <end position="1023"/>
    </location>
</feature>
<dbReference type="InterPro" id="IPR005491">
    <property type="entry name" value="ENT_dom"/>
</dbReference>
<proteinExistence type="predicted"/>
<evidence type="ECO:0000256" key="5">
    <source>
        <dbReference type="ARBA" id="ARBA00023015"/>
    </source>
</evidence>
<keyword evidence="5" id="KW-0805">Transcription regulation</keyword>
<sequence>MPVVWPTILDLGRDECKRILRKLELEAYAGVISALRAQGDLTKDKKDLLGELTKILGISTERHRAEVRRAVNDERLTTIAYHMSGPNSSSEWSIEGRRLVPLMPRLVPQTAFTVTANAVASATANQNASLLLPAETGNKEVVVCYSYTSTTCTSTSATATSGTIGATVKSPRPPSPSSNVVVLPSGSTVYVKSVSCSDEDEKPRKRRRTNSSSSSPVMLKEVSKVSPAVSKNITVPVSGSPKMSNIMQSIANSLPPHLSPVKITFTKPTIQTTSTTTQKVIIVTTSPSPNFVPNILSKSHAHNNAAVSKLGSTSVLTTPTQKQTVVFPASSSPSTNPNSIAVTTVVSSTPSVVMSTVTPCAASTGVKVASARLPSPKTLVGSPTQIIAQFPKQQSPKQLQQSSTLGAPSVGQTQSTTSSPGTKPTIQIKQESGVKIITQQVQPSKILPKPSSVALSSSSSSPIMVVSSNGAIMTTKLVTQPTATQANYTRPTVSPNIGARISASSGGTTYVKTTSGSIITVVPKPLATLGGKIISSSIVSGTTTKITTIPMTSKPNVIVVQKTTGKGTTIQGLPGKNVVTTLLNAGGEKSLQAVQGTKPAIITASRPITKMIVTQPKGISSGSQSTATKIIPTKIVYGQQGKTQVLIKPKPVFQTAVLSEQTRQLVTETLQQVTRSADIGQVQTSGPEGSTKEEVTSFTETTSLAGEASHGSTQEPQPVVHVLSSREQDWTEQEVAVESSPTIIYQEVSGGESQSATSTIKALLELQQTTVKEKGESKPRQHTIDLSQMAVPIQLAQEKKPSPESPRPSTSEAEPSIEHVTASTPLQLQKTLTLLLTAKKDDMDFSNFPFSTFKISSPQQPIITQNSTVTKITFGSSHHPSPVFSSGEATAKLVPESSCGPSGDKPSVSDILKISMMEAEIDPSTEPMVVDSSSDCGPLGKALEVQAVSGTLDSGQFISSSGTSMHHSHTKPQHQSNVVVEPSGFLEITNYTSQQLEEDSPMEQEVDSSNDEATAHAENVGAR</sequence>
<evidence type="ECO:0000256" key="4">
    <source>
        <dbReference type="ARBA" id="ARBA00022853"/>
    </source>
</evidence>
<feature type="compositionally biased region" description="Polar residues" evidence="10">
    <location>
        <begin position="696"/>
        <end position="716"/>
    </location>
</feature>
<dbReference type="Proteomes" id="UP000261640">
    <property type="component" value="Unplaced"/>
</dbReference>
<feature type="region of interest" description="Disordered" evidence="10">
    <location>
        <begin position="156"/>
        <end position="181"/>
    </location>
</feature>
<dbReference type="PANTHER" id="PTHR16500:SF3">
    <property type="entry name" value="BRCA2-INTERACTING TRANSCRIPTIONAL REPRESSOR EMSY"/>
    <property type="match status" value="1"/>
</dbReference>
<feature type="compositionally biased region" description="Low complexity" evidence="10">
    <location>
        <begin position="391"/>
        <end position="422"/>
    </location>
</feature>